<sequence length="1493" mass="164429">MLQEAIAAKQNELSICIKRRDSKLRQLFRLTTRYGGNYTEQEERLFLQANNLAEGHSFNAATLPSFTLRASRPHVPQSWSKPVAESRALSPPSDTPHRDDSTQNVALQKDIRERDNVSTGNDLDAPGLSVKQDGSKIEPSQEPQGKAEETVAPNVAISESHEYSQEINTDATSKPQSEFPLGKEGPSIESSKALPPSMEGNVVLSESDLRITATIETSTPATIQLPSSGIKEQQVPSSREIEKEAPQDSEDATALSNDRLVQTNDKTSGNLLLHESVHHLPKDHSSGTLHQYLGKASVDNGEVKQAASSQPPTNGILRSQMNIVKTDDAFTGTPSTPDEQLRLEEAQALQTSMLNSHISKEIGKNENASQVSAAAHDKETLRSLNEPMTDEQQLVEIAASFGNVNPRSSEPAGREIEMDHSSETPTPGLREHTFPGMTGSLSKDLTLSRRPPMRIDTAVPSANDSIRSFPSRKATREVDGGNAPVKLSPNAVAPSTPSETVKSSRSGPPTSQIQSPPERMITRVSSGALRHKSVSEILGETPRHSAFHNDKASTERAASADEHALHTPKSAASLTLPDAAAFKQRLNRLDEKDKSKPSTVVFVRQTSSSGYRRGETASNPDGDLGEGGAEPKDYLLPLFAAQAIAPSQFQQLHSLVLSAHKTLTTADHCTDFQEQQDCRILTRIYQLQNTGRWSLRQHDRSVEPGRPTAHWDVLLSQMRWMRTDFREERKWKLAAAKGLADVCARWVTSSVDERASLQVKVRPPSTSMDSTVLYMQTPELVPSREDDSSDVTDFESSDFEASKRNAPARIFSLPPDMFVFGLDRTPIADKILSELPLYQPSVKTQDTALNRSSRVLEDAYRTSVIPFSKFVEGKMLTREQGPTRKKSRFDYSDVQEDTHASDNPFDDCLNPESGDLGPEQDDVALFRHEKQHIRDRIHAGHAFRPPSEHGMPSQGFFESRQSSQWTQYEDDELRRLVREYAYNWSLISSCISTPSLFSSAAERRTPWECFERWVGLEGLPGEMSKTQYFKAYHSRLHAAQRTPEGQQHTLQQHQGNNIAQIPMRRRTTLPFLVDRRKNNRHLHLVDAMRKLAKKRETAVHKQQHVASLAAMRKQNEAAQPRTAMHTPQEFSRVKWEREQKQQEAARMYQQQVQQQREKAKNGQRPGQLSGAPNMIPRGPTYPIPVSGSSPNVAPAIPNGTNQAAPMNQLRPVPAIPRMSNTIQGVNSVPSNAQVPMQPQLGIQHRMPVPMVSDNARIIQEASRLSTEQRLLAAQSQQQQSPSNGQAGISTSPSMSRVNAIPHHNTSLFGGIQGRSGSPSVSGRPPPNGSSASPIMANPSQPQPLSNGTIPVINQIQNQVKARHPQASPEQINAITTDTLSQYRMSHPQAALQAAAGNPNAAAMSHNASINGMKSSSQSQQQAMMNGVNGRAMMNHQEYAQRMMSQQSGQQSRNISSGMQSARTMSRSATPQTHPGHAPSQSPRSSQAPMAGAQ</sequence>
<dbReference type="EMBL" id="CAJPDS010000004">
    <property type="protein sequence ID" value="CAF9906432.1"/>
    <property type="molecule type" value="Genomic_DNA"/>
</dbReference>
<evidence type="ECO:0000256" key="3">
    <source>
        <dbReference type="ARBA" id="ARBA00022763"/>
    </source>
</evidence>
<feature type="region of interest" description="Disordered" evidence="9">
    <location>
        <begin position="1440"/>
        <end position="1493"/>
    </location>
</feature>
<feature type="region of interest" description="Disordered" evidence="9">
    <location>
        <begin position="73"/>
        <end position="150"/>
    </location>
</feature>
<evidence type="ECO:0000256" key="8">
    <source>
        <dbReference type="ARBA" id="ARBA00029670"/>
    </source>
</evidence>
<feature type="region of interest" description="Disordered" evidence="9">
    <location>
        <begin position="1268"/>
        <end position="1348"/>
    </location>
</feature>
<dbReference type="InterPro" id="IPR001005">
    <property type="entry name" value="SANT/Myb"/>
</dbReference>
<feature type="region of interest" description="Disordered" evidence="9">
    <location>
        <begin position="1115"/>
        <end position="1204"/>
    </location>
</feature>
<feature type="compositionally biased region" description="Polar residues" evidence="9">
    <location>
        <begin position="493"/>
        <end position="515"/>
    </location>
</feature>
<keyword evidence="4" id="KW-0156">Chromatin regulator</keyword>
<evidence type="ECO:0000259" key="11">
    <source>
        <dbReference type="PROSITE" id="PS51204"/>
    </source>
</evidence>
<dbReference type="SUPFAM" id="SSF46689">
    <property type="entry name" value="Homeodomain-like"/>
    <property type="match status" value="1"/>
</dbReference>
<feature type="compositionally biased region" description="Polar residues" evidence="9">
    <location>
        <begin position="165"/>
        <end position="176"/>
    </location>
</feature>
<gene>
    <name evidence="12" type="primary">EAF1</name>
    <name evidence="12" type="ORF">HETSPECPRED_006180</name>
</gene>
<dbReference type="GO" id="GO:0003682">
    <property type="term" value="F:chromatin binding"/>
    <property type="evidence" value="ECO:0007669"/>
    <property type="project" value="TreeGrafter"/>
</dbReference>
<feature type="compositionally biased region" description="Low complexity" evidence="9">
    <location>
        <begin position="1477"/>
        <end position="1493"/>
    </location>
</feature>
<evidence type="ECO:0000313" key="13">
    <source>
        <dbReference type="Proteomes" id="UP000664521"/>
    </source>
</evidence>
<feature type="compositionally biased region" description="Polar residues" evidence="9">
    <location>
        <begin position="1287"/>
        <end position="1296"/>
    </location>
</feature>
<comment type="caution">
    <text evidence="12">The sequence shown here is derived from an EMBL/GenBank/DDBJ whole genome shotgun (WGS) entry which is preliminary data.</text>
</comment>
<feature type="region of interest" description="Disordered" evidence="9">
    <location>
        <begin position="588"/>
        <end position="628"/>
    </location>
</feature>
<feature type="compositionally biased region" description="Polar residues" evidence="9">
    <location>
        <begin position="1337"/>
        <end position="1348"/>
    </location>
</feature>
<feature type="region of interest" description="Disordered" evidence="9">
    <location>
        <begin position="225"/>
        <end position="258"/>
    </location>
</feature>
<comment type="similarity">
    <text evidence="2">Belongs to the EAF1 family.</text>
</comment>
<reference evidence="12" key="1">
    <citation type="submission" date="2021-03" db="EMBL/GenBank/DDBJ databases">
        <authorList>
            <person name="Tagirdzhanova G."/>
        </authorList>
    </citation>
    <scope>NUCLEOTIDE SEQUENCE</scope>
</reference>
<evidence type="ECO:0000256" key="2">
    <source>
        <dbReference type="ARBA" id="ARBA00008913"/>
    </source>
</evidence>
<feature type="compositionally biased region" description="Basic and acidic residues" evidence="9">
    <location>
        <begin position="412"/>
        <end position="422"/>
    </location>
</feature>
<feature type="compositionally biased region" description="Polar residues" evidence="9">
    <location>
        <begin position="225"/>
        <end position="237"/>
    </location>
</feature>
<evidence type="ECO:0000256" key="9">
    <source>
        <dbReference type="SAM" id="MobiDB-lite"/>
    </source>
</evidence>
<dbReference type="GO" id="GO:0006325">
    <property type="term" value="P:chromatin organization"/>
    <property type="evidence" value="ECO:0007669"/>
    <property type="project" value="UniProtKB-KW"/>
</dbReference>
<dbReference type="Gene3D" id="1.10.10.60">
    <property type="entry name" value="Homeodomain-like"/>
    <property type="match status" value="1"/>
</dbReference>
<feature type="region of interest" description="Disordered" evidence="9">
    <location>
        <begin position="403"/>
        <end position="519"/>
    </location>
</feature>
<dbReference type="SMART" id="SM00717">
    <property type="entry name" value="SANT"/>
    <property type="match status" value="1"/>
</dbReference>
<evidence type="ECO:0000259" key="10">
    <source>
        <dbReference type="PROSITE" id="PS50090"/>
    </source>
</evidence>
<dbReference type="InterPro" id="IPR014012">
    <property type="entry name" value="HSA_dom"/>
</dbReference>
<comment type="function">
    <text evidence="7">Component of the NuA4 histone acetyltransferase complex which is involved in transcriptional activation of selected genes principally by acetylation of nucleosomal histone H4 and H2A. The NuA4 complex is also involved in DNA repair.</text>
</comment>
<dbReference type="GO" id="GO:0005634">
    <property type="term" value="C:nucleus"/>
    <property type="evidence" value="ECO:0007669"/>
    <property type="project" value="UniProtKB-SubCell"/>
</dbReference>
<feature type="compositionally biased region" description="Low complexity" evidence="9">
    <location>
        <begin position="1272"/>
        <end position="1286"/>
    </location>
</feature>
<keyword evidence="3" id="KW-0227">DNA damage</keyword>
<dbReference type="GO" id="GO:0035267">
    <property type="term" value="C:NuA4 histone acetyltransferase complex"/>
    <property type="evidence" value="ECO:0007669"/>
    <property type="project" value="TreeGrafter"/>
</dbReference>
<evidence type="ECO:0000256" key="1">
    <source>
        <dbReference type="ARBA" id="ARBA00004123"/>
    </source>
</evidence>
<accession>A0A8H3EIM2</accession>
<feature type="compositionally biased region" description="Polar residues" evidence="9">
    <location>
        <begin position="1453"/>
        <end position="1472"/>
    </location>
</feature>
<dbReference type="Proteomes" id="UP000664521">
    <property type="component" value="Unassembled WGS sequence"/>
</dbReference>
<evidence type="ECO:0000256" key="5">
    <source>
        <dbReference type="ARBA" id="ARBA00023204"/>
    </source>
</evidence>
<evidence type="ECO:0000256" key="4">
    <source>
        <dbReference type="ARBA" id="ARBA00022853"/>
    </source>
</evidence>
<dbReference type="Pfam" id="PF07529">
    <property type="entry name" value="HSA"/>
    <property type="match status" value="1"/>
</dbReference>
<feature type="region of interest" description="Disordered" evidence="9">
    <location>
        <begin position="942"/>
        <end position="963"/>
    </location>
</feature>
<feature type="compositionally biased region" description="Low complexity" evidence="9">
    <location>
        <begin position="1144"/>
        <end position="1154"/>
    </location>
</feature>
<keyword evidence="13" id="KW-1185">Reference proteome</keyword>
<feature type="domain" description="HSA" evidence="11">
    <location>
        <begin position="698"/>
        <end position="771"/>
    </location>
</feature>
<dbReference type="GO" id="GO:0006281">
    <property type="term" value="P:DNA repair"/>
    <property type="evidence" value="ECO:0007669"/>
    <property type="project" value="UniProtKB-KW"/>
</dbReference>
<feature type="region of interest" description="Disordered" evidence="9">
    <location>
        <begin position="162"/>
        <end position="199"/>
    </location>
</feature>
<dbReference type="Pfam" id="PF13921">
    <property type="entry name" value="Myb_DNA-bind_6"/>
    <property type="match status" value="1"/>
</dbReference>
<feature type="region of interest" description="Disordered" evidence="9">
    <location>
        <begin position="535"/>
        <end position="572"/>
    </location>
</feature>
<feature type="region of interest" description="Disordered" evidence="9">
    <location>
        <begin position="878"/>
        <end position="914"/>
    </location>
</feature>
<dbReference type="PROSITE" id="PS51204">
    <property type="entry name" value="HSA"/>
    <property type="match status" value="1"/>
</dbReference>
<feature type="compositionally biased region" description="Low complexity" evidence="9">
    <location>
        <begin position="1440"/>
        <end position="1452"/>
    </location>
</feature>
<dbReference type="PROSITE" id="PS50090">
    <property type="entry name" value="MYB_LIKE"/>
    <property type="match status" value="1"/>
</dbReference>
<dbReference type="CDD" id="cd00167">
    <property type="entry name" value="SANT"/>
    <property type="match status" value="1"/>
</dbReference>
<proteinExistence type="inferred from homology"/>
<evidence type="ECO:0000256" key="6">
    <source>
        <dbReference type="ARBA" id="ARBA00023242"/>
    </source>
</evidence>
<dbReference type="PANTHER" id="PTHR46459:SF1">
    <property type="entry name" value="E1A-BINDING PROTEIN P400"/>
    <property type="match status" value="1"/>
</dbReference>
<feature type="compositionally biased region" description="Basic and acidic residues" evidence="9">
    <location>
        <begin position="1131"/>
        <end position="1143"/>
    </location>
</feature>
<dbReference type="PANTHER" id="PTHR46459">
    <property type="entry name" value="E1A-BINDING PROTEIN P400-RELATED"/>
    <property type="match status" value="1"/>
</dbReference>
<dbReference type="OrthoDB" id="5364245at2759"/>
<comment type="subcellular location">
    <subcellularLocation>
        <location evidence="1">Nucleus</location>
    </subcellularLocation>
</comment>
<dbReference type="InterPro" id="IPR009057">
    <property type="entry name" value="Homeodomain-like_sf"/>
</dbReference>
<organism evidence="12 13">
    <name type="scientific">Heterodermia speciosa</name>
    <dbReference type="NCBI Taxonomy" id="116794"/>
    <lineage>
        <taxon>Eukaryota</taxon>
        <taxon>Fungi</taxon>
        <taxon>Dikarya</taxon>
        <taxon>Ascomycota</taxon>
        <taxon>Pezizomycotina</taxon>
        <taxon>Lecanoromycetes</taxon>
        <taxon>OSLEUM clade</taxon>
        <taxon>Lecanoromycetidae</taxon>
        <taxon>Caliciales</taxon>
        <taxon>Physciaceae</taxon>
        <taxon>Heterodermia</taxon>
    </lineage>
</organism>
<name>A0A8H3EIM2_9LECA</name>
<feature type="compositionally biased region" description="Basic and acidic residues" evidence="9">
    <location>
        <begin position="888"/>
        <end position="900"/>
    </location>
</feature>
<evidence type="ECO:0000256" key="7">
    <source>
        <dbReference type="ARBA" id="ARBA00025178"/>
    </source>
</evidence>
<feature type="compositionally biased region" description="Basic and acidic residues" evidence="9">
    <location>
        <begin position="541"/>
        <end position="565"/>
    </location>
</feature>
<evidence type="ECO:0000313" key="12">
    <source>
        <dbReference type="EMBL" id="CAF9906432.1"/>
    </source>
</evidence>
<feature type="domain" description="Myb-like" evidence="10">
    <location>
        <begin position="957"/>
        <end position="1017"/>
    </location>
</feature>
<protein>
    <recommendedName>
        <fullName evidence="8">Vacuolar import and degradation protein 21</fullName>
    </recommendedName>
</protein>
<keyword evidence="6" id="KW-0539">Nucleus</keyword>
<keyword evidence="5" id="KW-0234">DNA repair</keyword>